<dbReference type="EMBL" id="ML122253">
    <property type="protein sequence ID" value="RPD65022.1"/>
    <property type="molecule type" value="Genomic_DNA"/>
</dbReference>
<dbReference type="Proteomes" id="UP000313359">
    <property type="component" value="Unassembled WGS sequence"/>
</dbReference>
<keyword evidence="1" id="KW-0472">Membrane</keyword>
<evidence type="ECO:0000313" key="2">
    <source>
        <dbReference type="EMBL" id="RPD65022.1"/>
    </source>
</evidence>
<keyword evidence="1" id="KW-0812">Transmembrane</keyword>
<feature type="transmembrane region" description="Helical" evidence="1">
    <location>
        <begin position="82"/>
        <end position="100"/>
    </location>
</feature>
<keyword evidence="3" id="KW-1185">Reference proteome</keyword>
<evidence type="ECO:0000256" key="1">
    <source>
        <dbReference type="SAM" id="Phobius"/>
    </source>
</evidence>
<dbReference type="AlphaFoldDB" id="A0A5C2SMN0"/>
<accession>A0A5C2SMN0</accession>
<keyword evidence="1" id="KW-1133">Transmembrane helix</keyword>
<feature type="transmembrane region" description="Helical" evidence="1">
    <location>
        <begin position="148"/>
        <end position="169"/>
    </location>
</feature>
<dbReference type="OrthoDB" id="2371309at2759"/>
<organism evidence="2 3">
    <name type="scientific">Lentinus tigrinus ALCF2SS1-6</name>
    <dbReference type="NCBI Taxonomy" id="1328759"/>
    <lineage>
        <taxon>Eukaryota</taxon>
        <taxon>Fungi</taxon>
        <taxon>Dikarya</taxon>
        <taxon>Basidiomycota</taxon>
        <taxon>Agaricomycotina</taxon>
        <taxon>Agaricomycetes</taxon>
        <taxon>Polyporales</taxon>
        <taxon>Polyporaceae</taxon>
        <taxon>Lentinus</taxon>
    </lineage>
</organism>
<dbReference type="STRING" id="1328759.A0A5C2SMN0"/>
<feature type="transmembrane region" description="Helical" evidence="1">
    <location>
        <begin position="16"/>
        <end position="38"/>
    </location>
</feature>
<gene>
    <name evidence="2" type="ORF">L227DRAFT_650150</name>
</gene>
<proteinExistence type="predicted"/>
<sequence length="214" mass="23997">MWCDNCLLLLPLRGGAIAWGVVMFLYSLAGGIFLLNWGQYLFFVFPEWQIYGGIGIGVAVSAALSILALSNRSYIWTRVCKFLWPFIIVICAVRAIIMIVELQRGKDKIQWECDNGGQLWTASAEAGYETSASFPSGFCASGFSSLNAAFIVGLLVDLVFQLYMFFMVWRFQKRLEHYSGMKGPFYGVDHVYVFASVVLDEFHPCLEVAPCMAD</sequence>
<protein>
    <submittedName>
        <fullName evidence="2">Uncharacterized protein</fullName>
    </submittedName>
</protein>
<feature type="transmembrane region" description="Helical" evidence="1">
    <location>
        <begin position="50"/>
        <end position="70"/>
    </location>
</feature>
<name>A0A5C2SMN0_9APHY</name>
<evidence type="ECO:0000313" key="3">
    <source>
        <dbReference type="Proteomes" id="UP000313359"/>
    </source>
</evidence>
<reference evidence="2" key="1">
    <citation type="journal article" date="2018" name="Genome Biol. Evol.">
        <title>Genomics and development of Lentinus tigrinus, a white-rot wood-decaying mushroom with dimorphic fruiting bodies.</title>
        <authorList>
            <person name="Wu B."/>
            <person name="Xu Z."/>
            <person name="Knudson A."/>
            <person name="Carlson A."/>
            <person name="Chen N."/>
            <person name="Kovaka S."/>
            <person name="LaButti K."/>
            <person name="Lipzen A."/>
            <person name="Pennachio C."/>
            <person name="Riley R."/>
            <person name="Schakwitz W."/>
            <person name="Umezawa K."/>
            <person name="Ohm R.A."/>
            <person name="Grigoriev I.V."/>
            <person name="Nagy L.G."/>
            <person name="Gibbons J."/>
            <person name="Hibbett D."/>
        </authorList>
    </citation>
    <scope>NUCLEOTIDE SEQUENCE [LARGE SCALE GENOMIC DNA]</scope>
    <source>
        <strain evidence="2">ALCF2SS1-6</strain>
    </source>
</reference>